<protein>
    <submittedName>
        <fullName evidence="3">Uncharacterized protein</fullName>
    </submittedName>
</protein>
<evidence type="ECO:0000313" key="4">
    <source>
        <dbReference type="Proteomes" id="UP001566132"/>
    </source>
</evidence>
<feature type="signal peptide" evidence="2">
    <location>
        <begin position="1"/>
        <end position="23"/>
    </location>
</feature>
<proteinExistence type="predicted"/>
<organism evidence="3 4">
    <name type="scientific">Hypothenemus hampei</name>
    <name type="common">Coffee berry borer</name>
    <dbReference type="NCBI Taxonomy" id="57062"/>
    <lineage>
        <taxon>Eukaryota</taxon>
        <taxon>Metazoa</taxon>
        <taxon>Ecdysozoa</taxon>
        <taxon>Arthropoda</taxon>
        <taxon>Hexapoda</taxon>
        <taxon>Insecta</taxon>
        <taxon>Pterygota</taxon>
        <taxon>Neoptera</taxon>
        <taxon>Endopterygota</taxon>
        <taxon>Coleoptera</taxon>
        <taxon>Polyphaga</taxon>
        <taxon>Cucujiformia</taxon>
        <taxon>Curculionidae</taxon>
        <taxon>Scolytinae</taxon>
        <taxon>Hypothenemus</taxon>
    </lineage>
</organism>
<evidence type="ECO:0000313" key="3">
    <source>
        <dbReference type="EMBL" id="KAL1497287.1"/>
    </source>
</evidence>
<feature type="chain" id="PRO_5044826013" evidence="2">
    <location>
        <begin position="24"/>
        <end position="182"/>
    </location>
</feature>
<evidence type="ECO:0000256" key="1">
    <source>
        <dbReference type="SAM" id="MobiDB-lite"/>
    </source>
</evidence>
<feature type="compositionally biased region" description="Low complexity" evidence="1">
    <location>
        <begin position="138"/>
        <end position="159"/>
    </location>
</feature>
<gene>
    <name evidence="3" type="ORF">ABEB36_008278</name>
</gene>
<keyword evidence="4" id="KW-1185">Reference proteome</keyword>
<dbReference type="AlphaFoldDB" id="A0ABD1EQD9"/>
<dbReference type="Proteomes" id="UP001566132">
    <property type="component" value="Unassembled WGS sequence"/>
</dbReference>
<sequence length="182" mass="20110">MDLLYSCFIICISILSLTGKGLTETCPTCRGSDCLTENTLQLDCLLFVPALPFENQLFLKQSSNSAKYGCLNLEYHIGDSIDRIQQCIRTNNIESFCSQLEDVINVEYCSVEAAESNLNVRNVQLQNDEIFGEEGSGESTIDPESTPEPTSTPQGTTTPSSGIHYSISFVFLVMSVIWNIIL</sequence>
<name>A0ABD1EQD9_HYPHA</name>
<accession>A0ABD1EQD9</accession>
<dbReference type="EMBL" id="JBDJPC010000006">
    <property type="protein sequence ID" value="KAL1497287.1"/>
    <property type="molecule type" value="Genomic_DNA"/>
</dbReference>
<comment type="caution">
    <text evidence="3">The sequence shown here is derived from an EMBL/GenBank/DDBJ whole genome shotgun (WGS) entry which is preliminary data.</text>
</comment>
<feature type="region of interest" description="Disordered" evidence="1">
    <location>
        <begin position="133"/>
        <end position="159"/>
    </location>
</feature>
<keyword evidence="2" id="KW-0732">Signal</keyword>
<evidence type="ECO:0000256" key="2">
    <source>
        <dbReference type="SAM" id="SignalP"/>
    </source>
</evidence>
<reference evidence="3 4" key="1">
    <citation type="submission" date="2024-05" db="EMBL/GenBank/DDBJ databases">
        <title>Genetic variation in Jamaican populations of the coffee berry borer (Hypothenemus hampei).</title>
        <authorList>
            <person name="Errbii M."/>
            <person name="Myrie A."/>
        </authorList>
    </citation>
    <scope>NUCLEOTIDE SEQUENCE [LARGE SCALE GENOMIC DNA]</scope>
    <source>
        <strain evidence="3">JA-Hopewell-2020-01-JO</strain>
        <tissue evidence="3">Whole body</tissue>
    </source>
</reference>